<gene>
    <name evidence="1" type="ORF">E6W36_05680</name>
</gene>
<dbReference type="GO" id="GO:0032259">
    <property type="term" value="P:methylation"/>
    <property type="evidence" value="ECO:0007669"/>
    <property type="project" value="UniProtKB-KW"/>
</dbReference>
<evidence type="ECO:0000313" key="1">
    <source>
        <dbReference type="EMBL" id="QCI79233.1"/>
    </source>
</evidence>
<dbReference type="AlphaFoldDB" id="A0A4D7C8Y5"/>
<keyword evidence="2" id="KW-1185">Reference proteome</keyword>
<dbReference type="InterPro" id="IPR029063">
    <property type="entry name" value="SAM-dependent_MTases_sf"/>
</dbReference>
<protein>
    <submittedName>
        <fullName evidence="1">Class I SAM-dependent methyltransferase</fullName>
    </submittedName>
</protein>
<dbReference type="RefSeq" id="WP_222874062.1">
    <property type="nucleotide sequence ID" value="NZ_CP039704.1"/>
</dbReference>
<sequence length="209" mass="23680">MFSPESKYYIRSMPGGKLYVQAMAWLEMKRWELSKRSGAYPAMKKRMMISDLIRKNFIQWFVETGTFLGDTTYVASKICKRVDTIEVSERLHTLAEKRFSSMPHVHCHLGDSGDVLGKITLVQTEPALFWLDGHFSGGFTARGAEDTPVFRELLHISARNQPKDIILIDDARCFGTDPAYPSEADLMRFAGGLGYQITRSGDTFLLTKP</sequence>
<evidence type="ECO:0000313" key="2">
    <source>
        <dbReference type="Proteomes" id="UP000298714"/>
    </source>
</evidence>
<name>A0A4D7C8Y5_9SPHN</name>
<dbReference type="KEGG" id="hgn:E6W36_05680"/>
<keyword evidence="1" id="KW-0489">Methyltransferase</keyword>
<proteinExistence type="predicted"/>
<dbReference type="Proteomes" id="UP000298714">
    <property type="component" value="Chromosome"/>
</dbReference>
<reference evidence="2" key="1">
    <citation type="submission" date="2019-04" db="EMBL/GenBank/DDBJ databases">
        <title>Complete genome sequence of Sphingomonas sp. W1-2-3.</title>
        <authorList>
            <person name="Im W.T."/>
        </authorList>
    </citation>
    <scope>NUCLEOTIDE SEQUENCE [LARGE SCALE GENOMIC DNA]</scope>
    <source>
        <strain evidence="2">W1-2-3</strain>
    </source>
</reference>
<dbReference type="Gene3D" id="3.40.50.150">
    <property type="entry name" value="Vaccinia Virus protein VP39"/>
    <property type="match status" value="1"/>
</dbReference>
<organism evidence="1 2">
    <name type="scientific">Hankyongella ginsenosidimutans</name>
    <dbReference type="NCBI Taxonomy" id="1763828"/>
    <lineage>
        <taxon>Bacteria</taxon>
        <taxon>Pseudomonadati</taxon>
        <taxon>Pseudomonadota</taxon>
        <taxon>Alphaproteobacteria</taxon>
        <taxon>Sphingomonadales</taxon>
        <taxon>Sphingomonadaceae</taxon>
        <taxon>Hankyongella</taxon>
    </lineage>
</organism>
<keyword evidence="1" id="KW-0808">Transferase</keyword>
<dbReference type="SUPFAM" id="SSF53335">
    <property type="entry name" value="S-adenosyl-L-methionine-dependent methyltransferases"/>
    <property type="match status" value="1"/>
</dbReference>
<accession>A0A4D7C8Y5</accession>
<dbReference type="EMBL" id="CP039704">
    <property type="protein sequence ID" value="QCI79233.1"/>
    <property type="molecule type" value="Genomic_DNA"/>
</dbReference>
<dbReference type="GO" id="GO:0008168">
    <property type="term" value="F:methyltransferase activity"/>
    <property type="evidence" value="ECO:0007669"/>
    <property type="project" value="UniProtKB-KW"/>
</dbReference>